<protein>
    <submittedName>
        <fullName evidence="1">Uncharacterized protein</fullName>
    </submittedName>
</protein>
<gene>
    <name evidence="1" type="ORF">I6H06_29910</name>
</gene>
<evidence type="ECO:0000313" key="1">
    <source>
        <dbReference type="EMBL" id="QPQ94820.1"/>
    </source>
</evidence>
<dbReference type="Proteomes" id="UP000594892">
    <property type="component" value="Plasmid unnamed2"/>
</dbReference>
<proteinExistence type="predicted"/>
<geneLocation type="plasmid" evidence="1 2">
    <name>unnamed2</name>
</geneLocation>
<organism evidence="1 2">
    <name type="scientific">Burkholderia glumae</name>
    <name type="common">Pseudomonas glumae</name>
    <dbReference type="NCBI Taxonomy" id="337"/>
    <lineage>
        <taxon>Bacteria</taxon>
        <taxon>Pseudomonadati</taxon>
        <taxon>Pseudomonadota</taxon>
        <taxon>Betaproteobacteria</taxon>
        <taxon>Burkholderiales</taxon>
        <taxon>Burkholderiaceae</taxon>
        <taxon>Burkholderia</taxon>
    </lineage>
</organism>
<reference evidence="1 2" key="1">
    <citation type="submission" date="2020-12" db="EMBL/GenBank/DDBJ databases">
        <title>FDA dAtabase for Regulatory Grade micrObial Sequences (FDA-ARGOS): Supporting development and validation of Infectious Disease Dx tests.</title>
        <authorList>
            <person name="Minogue T."/>
            <person name="Wolcott M."/>
            <person name="Wasieloski L."/>
            <person name="Aguilar W."/>
            <person name="Moore D."/>
            <person name="Jaissle J."/>
            <person name="Tallon L."/>
            <person name="Sadzewicz L."/>
            <person name="Zhao X."/>
            <person name="Boylan J."/>
            <person name="Ott S."/>
            <person name="Bowen H."/>
            <person name="Vavikolanu K."/>
            <person name="Mehta A."/>
            <person name="Aluvathingal J."/>
            <person name="Nadendla S."/>
            <person name="Yan Y."/>
            <person name="Sichtig H."/>
        </authorList>
    </citation>
    <scope>NUCLEOTIDE SEQUENCE [LARGE SCALE GENOMIC DNA]</scope>
    <source>
        <strain evidence="1 2">FDAARGOS_949</strain>
        <plasmid evidence="1 2">unnamed2</plasmid>
    </source>
</reference>
<keyword evidence="1" id="KW-0614">Plasmid</keyword>
<dbReference type="GeneID" id="45698752"/>
<dbReference type="AlphaFoldDB" id="A0AAP9Y6G7"/>
<accession>A0AAP9Y6G7</accession>
<name>A0AAP9Y6G7_BURGL</name>
<dbReference type="EMBL" id="CP065603">
    <property type="protein sequence ID" value="QPQ94820.1"/>
    <property type="molecule type" value="Genomic_DNA"/>
</dbReference>
<dbReference type="RefSeq" id="WP_080630308.1">
    <property type="nucleotide sequence ID" value="NZ_CP033655.1"/>
</dbReference>
<sequence>MIESIRDFSGPLAGFPLTRTGPSNAEWRRSSAAPLASCTNVARIRYSVIGSNSDAEFPYVDGIPSLRDAIDLARIYPGIYHDGAATHILREVTRRAEGARFFTGLTHRWRAFPDGQIELLLHYSRHRRDSTRVGLYGWQNCIGSPPPLRGATTFDSGKPLGAELSDLRGIAHRIGYMKAAEALRSLHAVTWRSEFQNRQGADAKIPVDVSIDAAIRPVCDALNRIPGVRTLWSCGGHALRRSRPYVVFEAPEAFALKINRMLWLERHITLTYRWNMTANFKDSGELQWLIEAPGIPRGHYWPIARRRIDAELLTLASLISEVHSRGADVVDGDRDSAIDASILGERR</sequence>
<evidence type="ECO:0000313" key="2">
    <source>
        <dbReference type="Proteomes" id="UP000594892"/>
    </source>
</evidence>